<feature type="compositionally biased region" description="Polar residues" evidence="15">
    <location>
        <begin position="536"/>
        <end position="548"/>
    </location>
</feature>
<dbReference type="PANTHER" id="PTHR11472">
    <property type="entry name" value="DNA REPAIR DEAD HELICASE RAD3/XP-D SUBFAMILY MEMBER"/>
    <property type="match status" value="1"/>
</dbReference>
<dbReference type="VEuPathDB" id="MicrosporidiaDB:SLOPH_293"/>
<dbReference type="SMART" id="SM00488">
    <property type="entry name" value="DEXDc2"/>
    <property type="match status" value="1"/>
</dbReference>
<dbReference type="GO" id="GO:0006289">
    <property type="term" value="P:nucleotide-excision repair"/>
    <property type="evidence" value="ECO:0007669"/>
    <property type="project" value="TreeGrafter"/>
</dbReference>
<protein>
    <recommendedName>
        <fullName evidence="12">DNA 5'-3' helicase</fullName>
        <ecNumber evidence="12">5.6.2.3</ecNumber>
    </recommendedName>
</protein>
<accession>S7WDD9</accession>
<dbReference type="NCBIfam" id="TIGR00604">
    <property type="entry name" value="rad3"/>
    <property type="match status" value="1"/>
</dbReference>
<dbReference type="GO" id="GO:0005524">
    <property type="term" value="F:ATP binding"/>
    <property type="evidence" value="ECO:0007669"/>
    <property type="project" value="UniProtKB-KW"/>
</dbReference>
<dbReference type="GO" id="GO:0046872">
    <property type="term" value="F:metal ion binding"/>
    <property type="evidence" value="ECO:0007669"/>
    <property type="project" value="UniProtKB-KW"/>
</dbReference>
<dbReference type="AlphaFoldDB" id="S7WDD9"/>
<evidence type="ECO:0000256" key="2">
    <source>
        <dbReference type="ARBA" id="ARBA00004123"/>
    </source>
</evidence>
<evidence type="ECO:0000256" key="3">
    <source>
        <dbReference type="ARBA" id="ARBA00022723"/>
    </source>
</evidence>
<keyword evidence="14" id="KW-0175">Coiled coil</keyword>
<dbReference type="GO" id="GO:0051536">
    <property type="term" value="F:iron-sulfur cluster binding"/>
    <property type="evidence" value="ECO:0007669"/>
    <property type="project" value="UniProtKB-KW"/>
</dbReference>
<evidence type="ECO:0000313" key="18">
    <source>
        <dbReference type="Proteomes" id="UP000014978"/>
    </source>
</evidence>
<dbReference type="Pfam" id="PF13307">
    <property type="entry name" value="Helicase_C_2"/>
    <property type="match status" value="1"/>
</dbReference>
<dbReference type="GO" id="GO:0003677">
    <property type="term" value="F:DNA binding"/>
    <property type="evidence" value="ECO:0007669"/>
    <property type="project" value="InterPro"/>
</dbReference>
<dbReference type="PANTHER" id="PTHR11472:SF47">
    <property type="entry name" value="FANCONI ANEMIA GROUP J PROTEIN"/>
    <property type="match status" value="1"/>
</dbReference>
<evidence type="ECO:0000259" key="16">
    <source>
        <dbReference type="PROSITE" id="PS51193"/>
    </source>
</evidence>
<keyword evidence="3" id="KW-0479">Metal-binding</keyword>
<dbReference type="InterPro" id="IPR006555">
    <property type="entry name" value="ATP-dep_Helicase_C"/>
</dbReference>
<dbReference type="EMBL" id="ATCN01000123">
    <property type="protein sequence ID" value="EPR79762.1"/>
    <property type="molecule type" value="Genomic_DNA"/>
</dbReference>
<evidence type="ECO:0000313" key="17">
    <source>
        <dbReference type="EMBL" id="EPR79762.1"/>
    </source>
</evidence>
<reference evidence="18" key="1">
    <citation type="journal article" date="2013" name="PLoS Genet.">
        <title>The genome of Spraguea lophii and the basis of host-microsporidian interactions.</title>
        <authorList>
            <person name="Campbell S.E."/>
            <person name="Williams T.A."/>
            <person name="Yousuf A."/>
            <person name="Soanes D.M."/>
            <person name="Paszkiewicz K.H."/>
            <person name="Williams B.A.P."/>
        </authorList>
    </citation>
    <scope>NUCLEOTIDE SEQUENCE [LARGE SCALE GENOMIC DNA]</scope>
    <source>
        <strain evidence="18">42_110</strain>
    </source>
</reference>
<organism evidence="17 18">
    <name type="scientific">Spraguea lophii (strain 42_110)</name>
    <name type="common">Microsporidian parasite</name>
    <dbReference type="NCBI Taxonomy" id="1358809"/>
    <lineage>
        <taxon>Eukaryota</taxon>
        <taxon>Fungi</taxon>
        <taxon>Fungi incertae sedis</taxon>
        <taxon>Microsporidia</taxon>
        <taxon>Spragueidae</taxon>
        <taxon>Spraguea</taxon>
    </lineage>
</organism>
<evidence type="ECO:0000256" key="6">
    <source>
        <dbReference type="ARBA" id="ARBA00022806"/>
    </source>
</evidence>
<evidence type="ECO:0000256" key="10">
    <source>
        <dbReference type="ARBA" id="ARBA00023235"/>
    </source>
</evidence>
<comment type="subcellular location">
    <subcellularLocation>
        <location evidence="2">Nucleus</location>
    </subcellularLocation>
</comment>
<evidence type="ECO:0000256" key="15">
    <source>
        <dbReference type="SAM" id="MobiDB-lite"/>
    </source>
</evidence>
<dbReference type="InterPro" id="IPR010614">
    <property type="entry name" value="RAD3-like_helicase_DEAD"/>
</dbReference>
<dbReference type="OMA" id="NCATIVA"/>
<keyword evidence="10" id="KW-0413">Isomerase</keyword>
<dbReference type="PROSITE" id="PS51193">
    <property type="entry name" value="HELICASE_ATP_BIND_2"/>
    <property type="match status" value="1"/>
</dbReference>
<dbReference type="Proteomes" id="UP000014978">
    <property type="component" value="Unassembled WGS sequence"/>
</dbReference>
<dbReference type="InterPro" id="IPR006554">
    <property type="entry name" value="Helicase-like_DEXD_c2"/>
</dbReference>
<comment type="cofactor">
    <cofactor evidence="1">
        <name>[4Fe-4S] cluster</name>
        <dbReference type="ChEBI" id="CHEBI:49883"/>
    </cofactor>
</comment>
<dbReference type="SUPFAM" id="SSF52540">
    <property type="entry name" value="P-loop containing nucleoside triphosphate hydrolases"/>
    <property type="match status" value="1"/>
</dbReference>
<feature type="domain" description="Helicase ATP-binding" evidence="16">
    <location>
        <begin position="7"/>
        <end position="260"/>
    </location>
</feature>
<dbReference type="HOGENOM" id="CLU_006515_6_1_1"/>
<evidence type="ECO:0000256" key="5">
    <source>
        <dbReference type="ARBA" id="ARBA00022801"/>
    </source>
</evidence>
<dbReference type="Gene3D" id="3.40.50.300">
    <property type="entry name" value="P-loop containing nucleotide triphosphate hydrolases"/>
    <property type="match status" value="2"/>
</dbReference>
<dbReference type="STRING" id="1358809.S7WDD9"/>
<comment type="catalytic activity">
    <reaction evidence="13">
        <text>ATP + H2O = ADP + phosphate + H(+)</text>
        <dbReference type="Rhea" id="RHEA:13065"/>
        <dbReference type="ChEBI" id="CHEBI:15377"/>
        <dbReference type="ChEBI" id="CHEBI:15378"/>
        <dbReference type="ChEBI" id="CHEBI:30616"/>
        <dbReference type="ChEBI" id="CHEBI:43474"/>
        <dbReference type="ChEBI" id="CHEBI:456216"/>
        <dbReference type="EC" id="5.6.2.3"/>
    </reaction>
</comment>
<evidence type="ECO:0000256" key="9">
    <source>
        <dbReference type="ARBA" id="ARBA00023014"/>
    </source>
</evidence>
<sequence length="781" mass="89177">MHKLKINSIEITLPYAPYAPQIMAMSSILTSIQTNTPAAIESPTGTGKSFSILCSSLAYANSVQNNGKPLKIFICSRTHKQLDQLVSQLKMTVYRPTISVLASRNLYCVNSKNTGDKNVGCKNLVRENKCVYYNYREKLVKSVLDGGCKSGGVGITDIEEFKSLGKKMLACPYYASRSISEKSVVTFAPYNYLLDPSIRTATGINIKDAIVIIDEAHNIEDVCRATGSLEISSLQLEISMNEILFLYKRKLKDEGKDEALIIINFMQRIRKYAENKINGTEENKDDIFAITNENNVKNITNDVKNVTNDVKDIENSIKDTKEDNKSSDDVKKELLKMCIDSDVVTRISKAIKILRSKEVLSNHTLHLIEAVAFVFKLILNKGKDKEYAYEFVNENSYNRKSKYNYKLNFILLDSSIIFKPLVDNTKTVILLSGTLSPFNIIGDELDTKFRTVIAPSIVNNKNIFIRSISYDGNTQLKNTYQNNNNPNYIKSVAHTVQQIHKNTNGGTIVFVPSYHYLENIKNKLQALNNGRIYTEPNKSGNNDSTNNFDIKDRNDKNSLDGVLKLYRSNIKHNPLLLAVYRGKVSEGIDFSDEYCRNVIAIGLPYSNTRDFSVMSKKIYNDKKNGTGNLWYEINSFRAINQALGRVIRHKDDYGAVFLIDSRYTENRVKNFLSSWVKNNLISVRSYEQCKEEYKCFVEQMKKNKIEKKNVKKSIIEKYISIENITEKNENKEERVYNKNYNVKIKNNILDTNIKEGIKRIKESDRSSYIEKLSKSNETEKK</sequence>
<evidence type="ECO:0000256" key="7">
    <source>
        <dbReference type="ARBA" id="ARBA00022840"/>
    </source>
</evidence>
<name>S7WDD9_SPRLO</name>
<dbReference type="InterPro" id="IPR027417">
    <property type="entry name" value="P-loop_NTPase"/>
</dbReference>
<feature type="coiled-coil region" evidence="14">
    <location>
        <begin position="296"/>
        <end position="323"/>
    </location>
</feature>
<dbReference type="GO" id="GO:0043139">
    <property type="term" value="F:5'-3' DNA helicase activity"/>
    <property type="evidence" value="ECO:0007669"/>
    <property type="project" value="UniProtKB-EC"/>
</dbReference>
<evidence type="ECO:0000256" key="4">
    <source>
        <dbReference type="ARBA" id="ARBA00022741"/>
    </source>
</evidence>
<dbReference type="SMART" id="SM00491">
    <property type="entry name" value="HELICc2"/>
    <property type="match status" value="1"/>
</dbReference>
<gene>
    <name evidence="17" type="ORF">SLOPH_293</name>
</gene>
<keyword evidence="6 17" id="KW-0347">Helicase</keyword>
<dbReference type="InterPro" id="IPR013020">
    <property type="entry name" value="Rad3/Chl1-like"/>
</dbReference>
<evidence type="ECO:0000256" key="12">
    <source>
        <dbReference type="ARBA" id="ARBA00044969"/>
    </source>
</evidence>
<keyword evidence="9" id="KW-0411">Iron-sulfur</keyword>
<evidence type="ECO:0000256" key="1">
    <source>
        <dbReference type="ARBA" id="ARBA00001966"/>
    </source>
</evidence>
<keyword evidence="8" id="KW-0408">Iron</keyword>
<keyword evidence="5" id="KW-0378">Hydrolase</keyword>
<dbReference type="GO" id="GO:0005634">
    <property type="term" value="C:nucleus"/>
    <property type="evidence" value="ECO:0007669"/>
    <property type="project" value="UniProtKB-SubCell"/>
</dbReference>
<dbReference type="InterPro" id="IPR045028">
    <property type="entry name" value="DinG/Rad3-like"/>
</dbReference>
<evidence type="ECO:0000256" key="13">
    <source>
        <dbReference type="ARBA" id="ARBA00048954"/>
    </source>
</evidence>
<evidence type="ECO:0000256" key="8">
    <source>
        <dbReference type="ARBA" id="ARBA00023004"/>
    </source>
</evidence>
<dbReference type="InterPro" id="IPR014013">
    <property type="entry name" value="Helic_SF1/SF2_ATP-bd_DinG/Rad3"/>
</dbReference>
<dbReference type="GO" id="GO:0016818">
    <property type="term" value="F:hydrolase activity, acting on acid anhydrides, in phosphorus-containing anhydrides"/>
    <property type="evidence" value="ECO:0007669"/>
    <property type="project" value="InterPro"/>
</dbReference>
<keyword evidence="18" id="KW-1185">Reference proteome</keyword>
<keyword evidence="11" id="KW-0539">Nucleus</keyword>
<keyword evidence="7" id="KW-0067">ATP-binding</keyword>
<evidence type="ECO:0000256" key="14">
    <source>
        <dbReference type="SAM" id="Coils"/>
    </source>
</evidence>
<comment type="caution">
    <text evidence="17">The sequence shown here is derived from an EMBL/GenBank/DDBJ whole genome shotgun (WGS) entry which is preliminary data.</text>
</comment>
<keyword evidence="4" id="KW-0547">Nucleotide-binding</keyword>
<dbReference type="InParanoid" id="S7WDD9"/>
<dbReference type="Pfam" id="PF06733">
    <property type="entry name" value="DEAD_2"/>
    <property type="match status" value="1"/>
</dbReference>
<feature type="region of interest" description="Disordered" evidence="15">
    <location>
        <begin position="533"/>
        <end position="552"/>
    </location>
</feature>
<proteinExistence type="predicted"/>
<dbReference type="GO" id="GO:1990918">
    <property type="term" value="P:double-strand break repair involved in meiotic recombination"/>
    <property type="evidence" value="ECO:0007669"/>
    <property type="project" value="TreeGrafter"/>
</dbReference>
<dbReference type="OrthoDB" id="272481at2759"/>
<evidence type="ECO:0000256" key="11">
    <source>
        <dbReference type="ARBA" id="ARBA00023242"/>
    </source>
</evidence>
<dbReference type="EC" id="5.6.2.3" evidence="12"/>